<sequence length="151" mass="17044">MKDAEISVILPLTETVDGYFFSFSPNGRYLAYIFGNPHILDLNSGENYSIKVNNAGSGNLTWSPDSSHFAFATCSVDPDNIEEITNSTIQIFDVSNHTKRIMKSSQENFLSIGYSEDNSYILISERDENWDENFSLYYWDTGLVITATPEP</sequence>
<name>A0A645F357_9ZZZZ</name>
<dbReference type="Gene3D" id="2.120.10.30">
    <property type="entry name" value="TolB, C-terminal domain"/>
    <property type="match status" value="1"/>
</dbReference>
<organism evidence="1">
    <name type="scientific">bioreactor metagenome</name>
    <dbReference type="NCBI Taxonomy" id="1076179"/>
    <lineage>
        <taxon>unclassified sequences</taxon>
        <taxon>metagenomes</taxon>
        <taxon>ecological metagenomes</taxon>
    </lineage>
</organism>
<evidence type="ECO:0008006" key="2">
    <source>
        <dbReference type="Google" id="ProtNLM"/>
    </source>
</evidence>
<protein>
    <recommendedName>
        <fullName evidence="2">Protein TolB</fullName>
    </recommendedName>
</protein>
<dbReference type="SUPFAM" id="SSF82171">
    <property type="entry name" value="DPP6 N-terminal domain-like"/>
    <property type="match status" value="1"/>
</dbReference>
<reference evidence="1" key="1">
    <citation type="submission" date="2019-08" db="EMBL/GenBank/DDBJ databases">
        <authorList>
            <person name="Kucharzyk K."/>
            <person name="Murdoch R.W."/>
            <person name="Higgins S."/>
            <person name="Loffler F."/>
        </authorList>
    </citation>
    <scope>NUCLEOTIDE SEQUENCE</scope>
</reference>
<accession>A0A645F357</accession>
<gene>
    <name evidence="1" type="ORF">SDC9_156043</name>
</gene>
<dbReference type="InterPro" id="IPR011042">
    <property type="entry name" value="6-blade_b-propeller_TolB-like"/>
</dbReference>
<dbReference type="EMBL" id="VSSQ01054849">
    <property type="protein sequence ID" value="MPN08758.1"/>
    <property type="molecule type" value="Genomic_DNA"/>
</dbReference>
<dbReference type="Pfam" id="PF07676">
    <property type="entry name" value="PD40"/>
    <property type="match status" value="1"/>
</dbReference>
<proteinExistence type="predicted"/>
<dbReference type="InterPro" id="IPR011659">
    <property type="entry name" value="WD40"/>
</dbReference>
<dbReference type="AlphaFoldDB" id="A0A645F357"/>
<comment type="caution">
    <text evidence="1">The sequence shown here is derived from an EMBL/GenBank/DDBJ whole genome shotgun (WGS) entry which is preliminary data.</text>
</comment>
<evidence type="ECO:0000313" key="1">
    <source>
        <dbReference type="EMBL" id="MPN08758.1"/>
    </source>
</evidence>